<proteinExistence type="predicted"/>
<dbReference type="Proteomes" id="UP001145114">
    <property type="component" value="Unassembled WGS sequence"/>
</dbReference>
<comment type="caution">
    <text evidence="1">The sequence shown here is derived from an EMBL/GenBank/DDBJ whole genome shotgun (WGS) entry which is preliminary data.</text>
</comment>
<organism evidence="1 2">
    <name type="scientific">Spiromyces aspiralis</name>
    <dbReference type="NCBI Taxonomy" id="68401"/>
    <lineage>
        <taxon>Eukaryota</taxon>
        <taxon>Fungi</taxon>
        <taxon>Fungi incertae sedis</taxon>
        <taxon>Zoopagomycota</taxon>
        <taxon>Kickxellomycotina</taxon>
        <taxon>Kickxellomycetes</taxon>
        <taxon>Kickxellales</taxon>
        <taxon>Kickxellaceae</taxon>
        <taxon>Spiromyces</taxon>
    </lineage>
</organism>
<keyword evidence="2" id="KW-1185">Reference proteome</keyword>
<gene>
    <name evidence="1" type="ORF">EV182_002568</name>
</gene>
<evidence type="ECO:0000313" key="2">
    <source>
        <dbReference type="Proteomes" id="UP001145114"/>
    </source>
</evidence>
<evidence type="ECO:0000313" key="1">
    <source>
        <dbReference type="EMBL" id="KAJ1674783.1"/>
    </source>
</evidence>
<sequence>MAEMSDKPKGVRDSQSEEGPRPSTPATPIDQLQQQQLSSSPPPPSQKHNNEGTKSNGNSTASCAEVVTVPLQNIRSFKETVVNTSRLLRVFNKQQRDLSLTQDELAKLREEAQRLQKLNAAAQNELEAKEQSCREARAEIESTKRLLEQREKELATARGIREDLEIKLSELQQVMTLSSNTLTAIKHVRAHLRI</sequence>
<reference evidence="1" key="1">
    <citation type="submission" date="2022-06" db="EMBL/GenBank/DDBJ databases">
        <title>Phylogenomic reconstructions and comparative analyses of Kickxellomycotina fungi.</title>
        <authorList>
            <person name="Reynolds N.K."/>
            <person name="Stajich J.E."/>
            <person name="Barry K."/>
            <person name="Grigoriev I.V."/>
            <person name="Crous P."/>
            <person name="Smith M.E."/>
        </authorList>
    </citation>
    <scope>NUCLEOTIDE SEQUENCE</scope>
    <source>
        <strain evidence="1">RSA 2271</strain>
    </source>
</reference>
<protein>
    <submittedName>
        <fullName evidence="1">Uncharacterized protein</fullName>
    </submittedName>
</protein>
<accession>A0ACC1HI41</accession>
<dbReference type="EMBL" id="JAMZIH010005689">
    <property type="protein sequence ID" value="KAJ1674783.1"/>
    <property type="molecule type" value="Genomic_DNA"/>
</dbReference>
<name>A0ACC1HI41_9FUNG</name>